<dbReference type="HOGENOM" id="CLU_019745_0_0_1"/>
<reference evidence="7 8" key="1">
    <citation type="journal article" date="2011" name="Proc. Natl. Acad. Sci. U.S.A.">
        <title>Comparative genomics of xylose-fermenting fungi for enhanced biofuel production.</title>
        <authorList>
            <person name="Wohlbach D.J."/>
            <person name="Kuo A."/>
            <person name="Sato T.K."/>
            <person name="Potts K.M."/>
            <person name="Salamov A.A."/>
            <person name="LaButti K.M."/>
            <person name="Sun H."/>
            <person name="Clum A."/>
            <person name="Pangilinan J.L."/>
            <person name="Lindquist E.A."/>
            <person name="Lucas S."/>
            <person name="Lapidus A."/>
            <person name="Jin M."/>
            <person name="Gunawan C."/>
            <person name="Balan V."/>
            <person name="Dale B.E."/>
            <person name="Jeffries T.W."/>
            <person name="Zinkel R."/>
            <person name="Barry K.W."/>
            <person name="Grigoriev I.V."/>
            <person name="Gasch A.P."/>
        </authorList>
    </citation>
    <scope>NUCLEOTIDE SEQUENCE [LARGE SCALE GENOMIC DNA]</scope>
    <source>
        <strain evidence="8">NRRL Y-27907 / 11-Y1</strain>
    </source>
</reference>
<feature type="region of interest" description="Disordered" evidence="5">
    <location>
        <begin position="41"/>
        <end position="76"/>
    </location>
</feature>
<proteinExistence type="predicted"/>
<dbReference type="PANTHER" id="PTHR47933:SF11">
    <property type="entry name" value="PENTATRICOPEPTIDE REPEAT-CONTAINING PROTEIN 2"/>
    <property type="match status" value="1"/>
</dbReference>
<dbReference type="NCBIfam" id="TIGR00756">
    <property type="entry name" value="PPR"/>
    <property type="match status" value="1"/>
</dbReference>
<gene>
    <name evidence="7" type="ORF">SPAPADRAFT_157751</name>
</gene>
<name>G3AUK2_SPAPN</name>
<dbReference type="FunCoup" id="G3AUK2">
    <property type="interactions" value="113"/>
</dbReference>
<dbReference type="GeneID" id="18871099"/>
<comment type="subcellular location">
    <subcellularLocation>
        <location evidence="1">Mitochondrion</location>
    </subcellularLocation>
</comment>
<organism evidence="8">
    <name type="scientific">Spathaspora passalidarum (strain NRRL Y-27907 / 11-Y1)</name>
    <dbReference type="NCBI Taxonomy" id="619300"/>
    <lineage>
        <taxon>Eukaryota</taxon>
        <taxon>Fungi</taxon>
        <taxon>Dikarya</taxon>
        <taxon>Ascomycota</taxon>
        <taxon>Saccharomycotina</taxon>
        <taxon>Pichiomycetes</taxon>
        <taxon>Debaryomycetaceae</taxon>
        <taxon>Spathaspora</taxon>
    </lineage>
</organism>
<dbReference type="InParanoid" id="G3AUK2"/>
<dbReference type="eggNOG" id="ENOG502QUX2">
    <property type="taxonomic scope" value="Eukaryota"/>
</dbReference>
<dbReference type="Gene3D" id="1.25.40.10">
    <property type="entry name" value="Tetratricopeptide repeat domain"/>
    <property type="match status" value="2"/>
</dbReference>
<evidence type="ECO:0000256" key="5">
    <source>
        <dbReference type="SAM" id="MobiDB-lite"/>
    </source>
</evidence>
<dbReference type="STRING" id="619300.G3AUK2"/>
<accession>G3AUK2</accession>
<evidence type="ECO:0000256" key="4">
    <source>
        <dbReference type="PROSITE-ProRule" id="PRU00708"/>
    </source>
</evidence>
<feature type="region of interest" description="Disordered" evidence="5">
    <location>
        <begin position="133"/>
        <end position="154"/>
    </location>
</feature>
<evidence type="ECO:0000313" key="7">
    <source>
        <dbReference type="EMBL" id="EGW30558.1"/>
    </source>
</evidence>
<dbReference type="InterPro" id="IPR051240">
    <property type="entry name" value="Mito_RNA-Proc/Resp"/>
</dbReference>
<dbReference type="RefSeq" id="XP_007377529.1">
    <property type="nucleotide sequence ID" value="XM_007377467.1"/>
</dbReference>
<dbReference type="OrthoDB" id="185373at2759"/>
<feature type="domain" description="PROP1-like PPR" evidence="6">
    <location>
        <begin position="344"/>
        <end position="456"/>
    </location>
</feature>
<dbReference type="InterPro" id="IPR033443">
    <property type="entry name" value="PROP1-like_PPR_dom"/>
</dbReference>
<dbReference type="AlphaFoldDB" id="G3AUK2"/>
<dbReference type="KEGG" id="spaa:SPAPADRAFT_157751"/>
<dbReference type="Pfam" id="PF17177">
    <property type="entry name" value="PPR_long"/>
    <property type="match status" value="1"/>
</dbReference>
<evidence type="ECO:0000256" key="3">
    <source>
        <dbReference type="ARBA" id="ARBA00044527"/>
    </source>
</evidence>
<keyword evidence="8" id="KW-1185">Reference proteome</keyword>
<dbReference type="GO" id="GO:0003729">
    <property type="term" value="F:mRNA binding"/>
    <property type="evidence" value="ECO:0007669"/>
    <property type="project" value="TreeGrafter"/>
</dbReference>
<dbReference type="EMBL" id="GL996505">
    <property type="protein sequence ID" value="EGW30558.1"/>
    <property type="molecule type" value="Genomic_DNA"/>
</dbReference>
<evidence type="ECO:0000313" key="8">
    <source>
        <dbReference type="Proteomes" id="UP000000709"/>
    </source>
</evidence>
<dbReference type="GO" id="GO:0005739">
    <property type="term" value="C:mitochondrion"/>
    <property type="evidence" value="ECO:0007669"/>
    <property type="project" value="UniProtKB-SubCell"/>
</dbReference>
<feature type="repeat" description="PPR" evidence="4">
    <location>
        <begin position="272"/>
        <end position="306"/>
    </location>
</feature>
<evidence type="ECO:0000256" key="2">
    <source>
        <dbReference type="ARBA" id="ARBA00022737"/>
    </source>
</evidence>
<evidence type="ECO:0000259" key="6">
    <source>
        <dbReference type="Pfam" id="PF17177"/>
    </source>
</evidence>
<dbReference type="PROSITE" id="PS51375">
    <property type="entry name" value="PPR"/>
    <property type="match status" value="1"/>
</dbReference>
<dbReference type="InterPro" id="IPR002885">
    <property type="entry name" value="PPR_rpt"/>
</dbReference>
<keyword evidence="2" id="KW-0677">Repeat</keyword>
<dbReference type="InterPro" id="IPR011990">
    <property type="entry name" value="TPR-like_helical_dom_sf"/>
</dbReference>
<dbReference type="PANTHER" id="PTHR47933">
    <property type="entry name" value="PENTATRICOPEPTIDE REPEAT-CONTAINING PROTEIN 1, MITOCHONDRIAL"/>
    <property type="match status" value="1"/>
</dbReference>
<sequence length="756" mass="86301">MLRCLGIARGKPATTVAATRVLVVPQRNLFVLNDDAKKQRITRRQQEKFAQKQKKNKQAQATPKKSGNSTEETEEYKQKRYEEIRKGKFSELRSLVSHTAEALYNKSTVEVNDDYIDSTAKVIYDQVKPKFDPERATISPKPIPSPKEGQASKPLELPEPITDRLGLAPSFLVNDTNQNWPVLLNQLQLGGGFQDLQPGTIHKFLRKIPNSTLVNLIPSVEAMYSHAGIEIPHKTYYLFLRALASGHKVSDERLKLVQHYVDLIKQQVTDLSVDHYETLLVIYSKSDDFTRVNQILQEMKQRGIQVSKPAFSAIMQGYIYNQRNHTQAMEVFDGMKFFSQMTQPGEKEYTEIIASCVMNDELERGLDLYQEMISNKIPINQKVLSNLAKGCCRKPQYRHRAWQLFFDIYKHGWVPDLPTYESMIYIAARDGDVDLARALLYKMLETNSVTPKALAYLILSYSKFVPPSERTTPLAILHNEKGLQFRRKIIDEIDYSTIVAGFPFLPNARLTNRTLILAESSAVWAYITLSCPQFISSKLATSYLDIALEQGNFEDFKHRFESATYLDATGLPQTRQIVIEEPESATATSEIANNDTTKDIAKSPLLNEVEHLFKDNRAKAPRDCIMYMVAVRAAGRFKNFDFLDSIIKERGQYRKSAAFQQLPAKTRHKLDFSFATVLVDSYTKMNMLEDALAVVIASEDQFLWGKKELGNLMGASYKIENFHVIDRLREVIGKSQIAKGKITRLDHKIYVKKRGY</sequence>
<evidence type="ECO:0000256" key="1">
    <source>
        <dbReference type="ARBA" id="ARBA00004173"/>
    </source>
</evidence>
<dbReference type="Pfam" id="PF13812">
    <property type="entry name" value="PPR_3"/>
    <property type="match status" value="1"/>
</dbReference>
<feature type="compositionally biased region" description="Basic and acidic residues" evidence="5">
    <location>
        <begin position="41"/>
        <end position="50"/>
    </location>
</feature>
<dbReference type="OMA" id="ESSAIWA"/>
<dbReference type="Proteomes" id="UP000000709">
    <property type="component" value="Unassembled WGS sequence"/>
</dbReference>
<protein>
    <recommendedName>
        <fullName evidence="3">Mitochondrial 15S rRNA processing factor CCM1</fullName>
    </recommendedName>
</protein>